<evidence type="ECO:0000313" key="5">
    <source>
        <dbReference type="Proteomes" id="UP000655044"/>
    </source>
</evidence>
<dbReference type="Gene3D" id="3.30.530.20">
    <property type="match status" value="1"/>
</dbReference>
<gene>
    <name evidence="4" type="ORF">Pro02_40730</name>
</gene>
<dbReference type="InterPro" id="IPR023393">
    <property type="entry name" value="START-like_dom_sf"/>
</dbReference>
<keyword evidence="5" id="KW-1185">Reference proteome</keyword>
<evidence type="ECO:0000259" key="3">
    <source>
        <dbReference type="Pfam" id="PF08327"/>
    </source>
</evidence>
<proteinExistence type="inferred from homology"/>
<evidence type="ECO:0000313" key="4">
    <source>
        <dbReference type="EMBL" id="GIH85665.1"/>
    </source>
</evidence>
<feature type="region of interest" description="Disordered" evidence="2">
    <location>
        <begin position="142"/>
        <end position="185"/>
    </location>
</feature>
<accession>A0A8J3S2J0</accession>
<protein>
    <recommendedName>
        <fullName evidence="3">Activator of Hsp90 ATPase homologue 1/2-like C-terminal domain-containing protein</fullName>
    </recommendedName>
</protein>
<dbReference type="RefSeq" id="WP_189242697.1">
    <property type="nucleotide sequence ID" value="NZ_BMQP01000020.1"/>
</dbReference>
<dbReference type="AlphaFoldDB" id="A0A8J3S2J0"/>
<dbReference type="Proteomes" id="UP000655044">
    <property type="component" value="Unassembled WGS sequence"/>
</dbReference>
<dbReference type="InterPro" id="IPR013538">
    <property type="entry name" value="ASHA1/2-like_C"/>
</dbReference>
<feature type="domain" description="Activator of Hsp90 ATPase homologue 1/2-like C-terminal" evidence="3">
    <location>
        <begin position="19"/>
        <end position="139"/>
    </location>
</feature>
<comment type="similarity">
    <text evidence="1">Belongs to the AHA1 family.</text>
</comment>
<sequence>MTQAHRDQNFTIAFTVDRTPQEAFEAVTDVRGWWSQEIEGVTDQVGGEFDYHYKDVHRCRIRVTELVPGRKVTWLVLDNHFDFIDDQSEWKDTEIVFEISGGDGGAEVRFTHVGLVPQYECYDVCSNAWGGYISGSLRDLIDKGEGRPNPKENGNAPDHQDTATALRARRSPQAAGLADAGPSGA</sequence>
<reference evidence="4" key="1">
    <citation type="submission" date="2021-01" db="EMBL/GenBank/DDBJ databases">
        <title>Whole genome shotgun sequence of Planobispora rosea NBRC 15558.</title>
        <authorList>
            <person name="Komaki H."/>
            <person name="Tamura T."/>
        </authorList>
    </citation>
    <scope>NUCLEOTIDE SEQUENCE</scope>
    <source>
        <strain evidence="4">NBRC 15558</strain>
    </source>
</reference>
<dbReference type="EMBL" id="BOOI01000038">
    <property type="protein sequence ID" value="GIH85665.1"/>
    <property type="molecule type" value="Genomic_DNA"/>
</dbReference>
<comment type="caution">
    <text evidence="4">The sequence shown here is derived from an EMBL/GenBank/DDBJ whole genome shotgun (WGS) entry which is preliminary data.</text>
</comment>
<dbReference type="Pfam" id="PF08327">
    <property type="entry name" value="AHSA1"/>
    <property type="match status" value="1"/>
</dbReference>
<dbReference type="SUPFAM" id="SSF55961">
    <property type="entry name" value="Bet v1-like"/>
    <property type="match status" value="1"/>
</dbReference>
<evidence type="ECO:0000256" key="1">
    <source>
        <dbReference type="ARBA" id="ARBA00006817"/>
    </source>
</evidence>
<name>A0A8J3S2J0_PLARO</name>
<evidence type="ECO:0000256" key="2">
    <source>
        <dbReference type="SAM" id="MobiDB-lite"/>
    </source>
</evidence>
<organism evidence="4 5">
    <name type="scientific">Planobispora rosea</name>
    <dbReference type="NCBI Taxonomy" id="35762"/>
    <lineage>
        <taxon>Bacteria</taxon>
        <taxon>Bacillati</taxon>
        <taxon>Actinomycetota</taxon>
        <taxon>Actinomycetes</taxon>
        <taxon>Streptosporangiales</taxon>
        <taxon>Streptosporangiaceae</taxon>
        <taxon>Planobispora</taxon>
    </lineage>
</organism>
<dbReference type="CDD" id="cd07814">
    <property type="entry name" value="SRPBCC_CalC_Aha1-like"/>
    <property type="match status" value="1"/>
</dbReference>